<dbReference type="PANTHER" id="PTHR28155:SF1">
    <property type="entry name" value="DNA-DIRECTED RNA POLYMERASE I SUBUNIT RPA34.5-DOMAIN-CONTAINING PROTEIN"/>
    <property type="match status" value="1"/>
</dbReference>
<evidence type="ECO:0000313" key="2">
    <source>
        <dbReference type="EMBL" id="KAK3671433.1"/>
    </source>
</evidence>
<dbReference type="Pfam" id="PF08208">
    <property type="entry name" value="RNA_polI_A34"/>
    <property type="match status" value="1"/>
</dbReference>
<feature type="compositionally biased region" description="Acidic residues" evidence="1">
    <location>
        <begin position="131"/>
        <end position="144"/>
    </location>
</feature>
<gene>
    <name evidence="2" type="ORF">LTR78_008711</name>
</gene>
<sequence length="495" mass="51993">MATKAKDKSSVVKRGTKRDTLTKESKKASKKTTSKVSSKSQELVVDSEDDDAAPEYRAVGKSVAQPVPVQSAATDAGKESEADEDESEDEDDDDDDSEEASQTSAPRPPTKVPANINGVKRSASEASGSEEGSDEESADGSLDEEPAKKRTKADAGAGPQGGHTVITKAKEKSYSSTTAPGSASGTVEQASDTAPIEPQPFEVPPGYVAVDSAAGGDPDITASSLAGKQIWHITAPSDLPLTSLHNIAQSALQDGKVLLNHKGVDYTIADDPTNNELSALLLSNGSTLEPVKQRATRNLRIQQRIDLPNLSRKQAKQMTGSAAAAEVARAPISTIRLQPKGLRMRFHPLGVKDSANVAWDDDEALADAAPAKGTSFQFPRALGANGVSESQNPTTTRVEAEGDSSIKKPKKKRKEKALANGTSSTNEAAEASHQDVAAATVAATPATKVVAPETDGDVQMTGVENTASKPSKEEKARRKGEKRLRKEAKLKDKTA</sequence>
<dbReference type="InterPro" id="IPR053263">
    <property type="entry name" value="Euk_RPA34_RNAP_subunit"/>
</dbReference>
<dbReference type="InterPro" id="IPR013240">
    <property type="entry name" value="DNA-dir_RNA_pol1_su_RPA34"/>
</dbReference>
<accession>A0AAE0TSW3</accession>
<comment type="caution">
    <text evidence="2">The sequence shown here is derived from an EMBL/GenBank/DDBJ whole genome shotgun (WGS) entry which is preliminary data.</text>
</comment>
<protein>
    <submittedName>
        <fullName evidence="2">Uncharacterized protein</fullName>
    </submittedName>
</protein>
<reference evidence="2" key="1">
    <citation type="submission" date="2023-07" db="EMBL/GenBank/DDBJ databases">
        <title>Black Yeasts Isolated from many extreme environments.</title>
        <authorList>
            <person name="Coleine C."/>
            <person name="Stajich J.E."/>
            <person name="Selbmann L."/>
        </authorList>
    </citation>
    <scope>NUCLEOTIDE SEQUENCE</scope>
    <source>
        <strain evidence="2">CCFEE 5485</strain>
    </source>
</reference>
<dbReference type="EMBL" id="JAUTXT010000043">
    <property type="protein sequence ID" value="KAK3671433.1"/>
    <property type="molecule type" value="Genomic_DNA"/>
</dbReference>
<feature type="compositionally biased region" description="Low complexity" evidence="1">
    <location>
        <begin position="174"/>
        <end position="186"/>
    </location>
</feature>
<dbReference type="AlphaFoldDB" id="A0AAE0TSW3"/>
<evidence type="ECO:0000313" key="3">
    <source>
        <dbReference type="Proteomes" id="UP001274830"/>
    </source>
</evidence>
<name>A0AAE0TSW3_9PEZI</name>
<dbReference type="PANTHER" id="PTHR28155">
    <property type="entry name" value="ACR243WP"/>
    <property type="match status" value="1"/>
</dbReference>
<feature type="compositionally biased region" description="Low complexity" evidence="1">
    <location>
        <begin position="436"/>
        <end position="453"/>
    </location>
</feature>
<feature type="compositionally biased region" description="Basic and acidic residues" evidence="1">
    <location>
        <begin position="1"/>
        <end position="10"/>
    </location>
</feature>
<evidence type="ECO:0000256" key="1">
    <source>
        <dbReference type="SAM" id="MobiDB-lite"/>
    </source>
</evidence>
<proteinExistence type="predicted"/>
<feature type="compositionally biased region" description="Polar residues" evidence="1">
    <location>
        <begin position="387"/>
        <end position="397"/>
    </location>
</feature>
<feature type="region of interest" description="Disordered" evidence="1">
    <location>
        <begin position="382"/>
        <end position="495"/>
    </location>
</feature>
<dbReference type="GO" id="GO:0006360">
    <property type="term" value="P:transcription by RNA polymerase I"/>
    <property type="evidence" value="ECO:0007669"/>
    <property type="project" value="InterPro"/>
</dbReference>
<feature type="compositionally biased region" description="Basic residues" evidence="1">
    <location>
        <begin position="477"/>
        <end position="486"/>
    </location>
</feature>
<feature type="region of interest" description="Disordered" evidence="1">
    <location>
        <begin position="1"/>
        <end position="193"/>
    </location>
</feature>
<keyword evidence="3" id="KW-1185">Reference proteome</keyword>
<feature type="compositionally biased region" description="Basic and acidic residues" evidence="1">
    <location>
        <begin position="17"/>
        <end position="27"/>
    </location>
</feature>
<dbReference type="Proteomes" id="UP001274830">
    <property type="component" value="Unassembled WGS sequence"/>
</dbReference>
<feature type="compositionally biased region" description="Acidic residues" evidence="1">
    <location>
        <begin position="81"/>
        <end position="99"/>
    </location>
</feature>
<dbReference type="Gene3D" id="6.20.250.70">
    <property type="match status" value="1"/>
</dbReference>
<organism evidence="2 3">
    <name type="scientific">Recurvomyces mirabilis</name>
    <dbReference type="NCBI Taxonomy" id="574656"/>
    <lineage>
        <taxon>Eukaryota</taxon>
        <taxon>Fungi</taxon>
        <taxon>Dikarya</taxon>
        <taxon>Ascomycota</taxon>
        <taxon>Pezizomycotina</taxon>
        <taxon>Dothideomycetes</taxon>
        <taxon>Dothideomycetidae</taxon>
        <taxon>Mycosphaerellales</taxon>
        <taxon>Teratosphaeriaceae</taxon>
        <taxon>Recurvomyces</taxon>
    </lineage>
</organism>